<evidence type="ECO:0000259" key="3">
    <source>
        <dbReference type="PROSITE" id="PS01124"/>
    </source>
</evidence>
<evidence type="ECO:0000256" key="1">
    <source>
        <dbReference type="ARBA" id="ARBA00023015"/>
    </source>
</evidence>
<comment type="caution">
    <text evidence="4">The sequence shown here is derived from an EMBL/GenBank/DDBJ whole genome shotgun (WGS) entry which is preliminary data.</text>
</comment>
<dbReference type="InterPro" id="IPR009057">
    <property type="entry name" value="Homeodomain-like_sf"/>
</dbReference>
<proteinExistence type="predicted"/>
<dbReference type="SUPFAM" id="SSF52317">
    <property type="entry name" value="Class I glutamine amidotransferase-like"/>
    <property type="match status" value="1"/>
</dbReference>
<dbReference type="PANTHER" id="PTHR43130:SF3">
    <property type="entry name" value="HTH-TYPE TRANSCRIPTIONAL REGULATOR RV1931C"/>
    <property type="match status" value="1"/>
</dbReference>
<dbReference type="Proteomes" id="UP000014012">
    <property type="component" value="Unassembled WGS sequence"/>
</dbReference>
<organism evidence="4 5">
    <name type="scientific">Plesiomonas shigelloides 302-73</name>
    <dbReference type="NCBI Taxonomy" id="1315976"/>
    <lineage>
        <taxon>Bacteria</taxon>
        <taxon>Pseudomonadati</taxon>
        <taxon>Pseudomonadota</taxon>
        <taxon>Gammaproteobacteria</taxon>
        <taxon>Enterobacterales</taxon>
        <taxon>Enterobacteriaceae</taxon>
        <taxon>Plesiomonas</taxon>
    </lineage>
</organism>
<dbReference type="Gene3D" id="1.10.10.60">
    <property type="entry name" value="Homeodomain-like"/>
    <property type="match status" value="1"/>
</dbReference>
<dbReference type="Pfam" id="PF12833">
    <property type="entry name" value="HTH_18"/>
    <property type="match status" value="1"/>
</dbReference>
<dbReference type="InterPro" id="IPR002818">
    <property type="entry name" value="DJ-1/PfpI"/>
</dbReference>
<dbReference type="PANTHER" id="PTHR43130">
    <property type="entry name" value="ARAC-FAMILY TRANSCRIPTIONAL REGULATOR"/>
    <property type="match status" value="1"/>
</dbReference>
<dbReference type="GO" id="GO:0043565">
    <property type="term" value="F:sequence-specific DNA binding"/>
    <property type="evidence" value="ECO:0007669"/>
    <property type="project" value="InterPro"/>
</dbReference>
<dbReference type="Gene3D" id="3.40.50.880">
    <property type="match status" value="1"/>
</dbReference>
<dbReference type="PATRIC" id="fig|1315976.3.peg.589"/>
<sequence length="307" mass="34337">MRIEAVMTKITLGIYHYPQALKSAVYGLEEMFVLANTQCRQQGLKVQFSPAIFTDPFGVNTHFDVVILPPGTAPYMATKVLAWLRTAHQRGSVIASACTGSFMLAGAGVLHQRPVTTHWGLAESFTQQFPEQPLKTDAILVDHGDVISAGGLMSWVDLGLELVARYASAQVMRNLGKLLVVDTAEREQRFYQQFMPSFLHGDSMIEKLQRWLAAHLVQPITLNQLSQQGAVTERTLLRRFAKATGHTPYEYLQRLRIQRACELLETTTDSFTLIANQVGYDDSGACRKAFIRIMGLTPSAFRQRFGR</sequence>
<dbReference type="STRING" id="703.SAMEA2665130_00813"/>
<name>R8AUB7_PLESH</name>
<dbReference type="AlphaFoldDB" id="R8AUB7"/>
<reference evidence="4 5" key="1">
    <citation type="journal article" date="2013" name="Genome Announc.">
        <title>Genome Sequence of Plesiomonas shigelloides Strain 302-73 (Serotype O1).</title>
        <authorList>
            <person name="Pique N."/>
            <person name="Aquilini E."/>
            <person name="Alioto T."/>
            <person name="Minana-Galbis D."/>
            <person name="Tomas J.M."/>
        </authorList>
    </citation>
    <scope>NUCLEOTIDE SEQUENCE [LARGE SCALE GENOMIC DNA]</scope>
    <source>
        <strain evidence="4 5">302-73</strain>
    </source>
</reference>
<accession>R8AUB7</accession>
<dbReference type="EMBL" id="AQQO01000023">
    <property type="protein sequence ID" value="EON89905.1"/>
    <property type="molecule type" value="Genomic_DNA"/>
</dbReference>
<keyword evidence="5" id="KW-1185">Reference proteome</keyword>
<dbReference type="InterPro" id="IPR018060">
    <property type="entry name" value="HTH_AraC"/>
</dbReference>
<keyword evidence="2" id="KW-0804">Transcription</keyword>
<protein>
    <submittedName>
        <fullName evidence="4">Transcriptional regulator protein</fullName>
    </submittedName>
</protein>
<dbReference type="SUPFAM" id="SSF46689">
    <property type="entry name" value="Homeodomain-like"/>
    <property type="match status" value="2"/>
</dbReference>
<dbReference type="SMART" id="SM00342">
    <property type="entry name" value="HTH_ARAC"/>
    <property type="match status" value="1"/>
</dbReference>
<dbReference type="InterPro" id="IPR052158">
    <property type="entry name" value="INH-QAR"/>
</dbReference>
<evidence type="ECO:0000313" key="5">
    <source>
        <dbReference type="Proteomes" id="UP000014012"/>
    </source>
</evidence>
<gene>
    <name evidence="4" type="ORF">PLESHI_03064</name>
</gene>
<dbReference type="HOGENOM" id="CLU_000445_59_0_6"/>
<dbReference type="Pfam" id="PF01965">
    <property type="entry name" value="DJ-1_PfpI"/>
    <property type="match status" value="1"/>
</dbReference>
<dbReference type="GO" id="GO:0003700">
    <property type="term" value="F:DNA-binding transcription factor activity"/>
    <property type="evidence" value="ECO:0007669"/>
    <property type="project" value="InterPro"/>
</dbReference>
<evidence type="ECO:0000313" key="4">
    <source>
        <dbReference type="EMBL" id="EON89905.1"/>
    </source>
</evidence>
<keyword evidence="1" id="KW-0805">Transcription regulation</keyword>
<evidence type="ECO:0000256" key="2">
    <source>
        <dbReference type="ARBA" id="ARBA00023163"/>
    </source>
</evidence>
<dbReference type="InterPro" id="IPR029062">
    <property type="entry name" value="Class_I_gatase-like"/>
</dbReference>
<dbReference type="PROSITE" id="PS01124">
    <property type="entry name" value="HTH_ARAC_FAMILY_2"/>
    <property type="match status" value="1"/>
</dbReference>
<feature type="domain" description="HTH araC/xylS-type" evidence="3">
    <location>
        <begin position="206"/>
        <end position="304"/>
    </location>
</feature>